<dbReference type="NCBIfam" id="TIGR00277">
    <property type="entry name" value="HDIG"/>
    <property type="match status" value="1"/>
</dbReference>
<dbReference type="InterPro" id="IPR006675">
    <property type="entry name" value="HDIG_dom"/>
</dbReference>
<dbReference type="InterPro" id="IPR006674">
    <property type="entry name" value="HD_domain"/>
</dbReference>
<feature type="transmembrane region" description="Helical" evidence="1">
    <location>
        <begin position="229"/>
        <end position="253"/>
    </location>
</feature>
<evidence type="ECO:0000256" key="1">
    <source>
        <dbReference type="SAM" id="Phobius"/>
    </source>
</evidence>
<keyword evidence="1" id="KW-0472">Membrane</keyword>
<feature type="transmembrane region" description="Helical" evidence="1">
    <location>
        <begin position="115"/>
        <end position="133"/>
    </location>
</feature>
<evidence type="ECO:0000313" key="4">
    <source>
        <dbReference type="Proteomes" id="UP000824088"/>
    </source>
</evidence>
<dbReference type="InterPro" id="IPR052722">
    <property type="entry name" value="PgpH_phosphodiesterase"/>
</dbReference>
<dbReference type="InterPro" id="IPR003607">
    <property type="entry name" value="HD/PDEase_dom"/>
</dbReference>
<protein>
    <submittedName>
        <fullName evidence="3">HDIG domain-containing protein</fullName>
    </submittedName>
</protein>
<proteinExistence type="predicted"/>
<sequence>MRKRPEELTTAEKTKLAKRRKFVIDFAKVYPACFVATGLLTVFAIFMTGDFYDAFTPARAASTAGVFVINAVLAGFLIASTYSSADDARFPIRNCLLSFVMAALTYMVCLTTSKFLSVFALPICLAALVMTELSNRRSSTIASLTIAAMLCVVFIHGENYPDTMLPEIILSVVGNFAAALSVNMLVSRHLTRLMFILAAFAASALGTLLVFAGTLVMGDISMNLLYNLLWSYGASVGAVLVFTPIVAILEGVFNIADDFRLNELTNLNQPLLKRLASEAPGTFNHSLVVGNLSEACANAIGENPHLARAAAYYHDVGKLKAPVYFSENQSTYNPHDELIPEVSVSMITSHTVFGEILAKQYRLPPEIVAVCREHHGTAPVGYFYRKALNLTEEGDLSVSNYTYPGPKPQTKISAIVMIADTVEAACRSYMPDTTEAFAERVNKLVDEKLELGQFDECPITMKDLSVIKTTIIETLPRVQHGRVSYEKKKA</sequence>
<gene>
    <name evidence="3" type="ORF">IAD51_00420</name>
</gene>
<feature type="transmembrane region" description="Helical" evidence="1">
    <location>
        <begin position="140"/>
        <end position="156"/>
    </location>
</feature>
<evidence type="ECO:0000259" key="2">
    <source>
        <dbReference type="SMART" id="SM00471"/>
    </source>
</evidence>
<dbReference type="SMART" id="SM00471">
    <property type="entry name" value="HDc"/>
    <property type="match status" value="1"/>
</dbReference>
<dbReference type="EMBL" id="DVMN01000007">
    <property type="protein sequence ID" value="HIU20695.1"/>
    <property type="molecule type" value="Genomic_DNA"/>
</dbReference>
<comment type="caution">
    <text evidence="3">The sequence shown here is derived from an EMBL/GenBank/DDBJ whole genome shotgun (WGS) entry which is preliminary data.</text>
</comment>
<dbReference type="PANTHER" id="PTHR36442">
    <property type="entry name" value="CYCLIC-DI-AMP PHOSPHODIESTERASE PGPH"/>
    <property type="match status" value="1"/>
</dbReference>
<dbReference type="Proteomes" id="UP000824088">
    <property type="component" value="Unassembled WGS sequence"/>
</dbReference>
<organism evidence="3 4">
    <name type="scientific">Candidatus Limadaptatus stercorigallinarum</name>
    <dbReference type="NCBI Taxonomy" id="2840845"/>
    <lineage>
        <taxon>Bacteria</taxon>
        <taxon>Bacillati</taxon>
        <taxon>Bacillota</taxon>
        <taxon>Clostridia</taxon>
        <taxon>Eubacteriales</taxon>
        <taxon>Candidatus Limadaptatus</taxon>
    </lineage>
</organism>
<dbReference type="PANTHER" id="PTHR36442:SF1">
    <property type="entry name" value="CYCLIC-DI-AMP PHOSPHODIESTERASE PGPH"/>
    <property type="match status" value="1"/>
</dbReference>
<evidence type="ECO:0000313" key="3">
    <source>
        <dbReference type="EMBL" id="HIU20695.1"/>
    </source>
</evidence>
<feature type="transmembrane region" description="Helical" evidence="1">
    <location>
        <begin position="193"/>
        <end position="217"/>
    </location>
</feature>
<feature type="domain" description="HD/PDEase" evidence="2">
    <location>
        <begin position="278"/>
        <end position="434"/>
    </location>
</feature>
<dbReference type="SUPFAM" id="SSF109604">
    <property type="entry name" value="HD-domain/PDEase-like"/>
    <property type="match status" value="1"/>
</dbReference>
<feature type="transmembrane region" description="Helical" evidence="1">
    <location>
        <begin position="168"/>
        <end position="186"/>
    </location>
</feature>
<accession>A0A9D1HSV7</accession>
<name>A0A9D1HSV7_9FIRM</name>
<feature type="transmembrane region" description="Helical" evidence="1">
    <location>
        <begin position="29"/>
        <end position="48"/>
    </location>
</feature>
<feature type="transmembrane region" description="Helical" evidence="1">
    <location>
        <begin position="91"/>
        <end position="109"/>
    </location>
</feature>
<dbReference type="Pfam" id="PF01966">
    <property type="entry name" value="HD"/>
    <property type="match status" value="1"/>
</dbReference>
<keyword evidence="1" id="KW-1133">Transmembrane helix</keyword>
<reference evidence="3" key="1">
    <citation type="submission" date="2020-10" db="EMBL/GenBank/DDBJ databases">
        <authorList>
            <person name="Gilroy R."/>
        </authorList>
    </citation>
    <scope>NUCLEOTIDE SEQUENCE</scope>
    <source>
        <strain evidence="3">1063</strain>
    </source>
</reference>
<reference evidence="3" key="2">
    <citation type="journal article" date="2021" name="PeerJ">
        <title>Extensive microbial diversity within the chicken gut microbiome revealed by metagenomics and culture.</title>
        <authorList>
            <person name="Gilroy R."/>
            <person name="Ravi A."/>
            <person name="Getino M."/>
            <person name="Pursley I."/>
            <person name="Horton D.L."/>
            <person name="Alikhan N.F."/>
            <person name="Baker D."/>
            <person name="Gharbi K."/>
            <person name="Hall N."/>
            <person name="Watson M."/>
            <person name="Adriaenssens E.M."/>
            <person name="Foster-Nyarko E."/>
            <person name="Jarju S."/>
            <person name="Secka A."/>
            <person name="Antonio M."/>
            <person name="Oren A."/>
            <person name="Chaudhuri R.R."/>
            <person name="La Ragione R."/>
            <person name="Hildebrand F."/>
            <person name="Pallen M.J."/>
        </authorList>
    </citation>
    <scope>NUCLEOTIDE SEQUENCE</scope>
    <source>
        <strain evidence="3">1063</strain>
    </source>
</reference>
<dbReference type="CDD" id="cd00077">
    <property type="entry name" value="HDc"/>
    <property type="match status" value="1"/>
</dbReference>
<feature type="transmembrane region" description="Helical" evidence="1">
    <location>
        <begin position="60"/>
        <end position="79"/>
    </location>
</feature>
<keyword evidence="1" id="KW-0812">Transmembrane</keyword>
<dbReference type="Gene3D" id="1.10.3210.10">
    <property type="entry name" value="Hypothetical protein af1432"/>
    <property type="match status" value="1"/>
</dbReference>
<dbReference type="AlphaFoldDB" id="A0A9D1HSV7"/>